<dbReference type="EMBL" id="UINC01128949">
    <property type="protein sequence ID" value="SVD09030.1"/>
    <property type="molecule type" value="Genomic_DNA"/>
</dbReference>
<protein>
    <submittedName>
        <fullName evidence="1">Uncharacterized protein</fullName>
    </submittedName>
</protein>
<name>A0A382SGE9_9ZZZZ</name>
<dbReference type="InterPro" id="IPR013783">
    <property type="entry name" value="Ig-like_fold"/>
</dbReference>
<reference evidence="1" key="1">
    <citation type="submission" date="2018-05" db="EMBL/GenBank/DDBJ databases">
        <authorList>
            <person name="Lanie J.A."/>
            <person name="Ng W.-L."/>
            <person name="Kazmierczak K.M."/>
            <person name="Andrzejewski T.M."/>
            <person name="Davidsen T.M."/>
            <person name="Wayne K.J."/>
            <person name="Tettelin H."/>
            <person name="Glass J.I."/>
            <person name="Rusch D."/>
            <person name="Podicherti R."/>
            <person name="Tsui H.-C.T."/>
            <person name="Winkler M.E."/>
        </authorList>
    </citation>
    <scope>NUCLEOTIDE SEQUENCE</scope>
</reference>
<sequence>EVTWDSPPGGVAYSNEWVDFDDGTFENAISLTDGQGYLGTFFGMPYGVQSVTVHAARVWASNAGTTTLAGFAVIGGQPSPTPLYQISINTEAENFTSEIALDWDFQGSFIIALMVTDVIGLGIDESSAPSSNSWSNLSGWSLWSDVAEYNAYVNDGEFGIQARVTSVGGSAPVFNVYRDPGLDGSSYQLMFNGSGISETSYIDNIVTNGIAYCYRIASVYDDPAGGSVLSEQTTPECGIPISNTIYEIVYDDGTSEDVFPVGSGNYLASKFTPNGYPSDLYSASFYLPSSQSGTVMIHVWDDDGEDGKPGT</sequence>
<evidence type="ECO:0000313" key="1">
    <source>
        <dbReference type="EMBL" id="SVD09030.1"/>
    </source>
</evidence>
<organism evidence="1">
    <name type="scientific">marine metagenome</name>
    <dbReference type="NCBI Taxonomy" id="408172"/>
    <lineage>
        <taxon>unclassified sequences</taxon>
        <taxon>metagenomes</taxon>
        <taxon>ecological metagenomes</taxon>
    </lineage>
</organism>
<accession>A0A382SGE9</accession>
<gene>
    <name evidence="1" type="ORF">METZ01_LOCUS361884</name>
</gene>
<dbReference type="AlphaFoldDB" id="A0A382SGE9"/>
<feature type="non-terminal residue" evidence="1">
    <location>
        <position position="1"/>
    </location>
</feature>
<feature type="non-terminal residue" evidence="1">
    <location>
        <position position="311"/>
    </location>
</feature>
<proteinExistence type="predicted"/>
<dbReference type="Gene3D" id="2.60.40.10">
    <property type="entry name" value="Immunoglobulins"/>
    <property type="match status" value="1"/>
</dbReference>